<evidence type="ECO:0000313" key="4">
    <source>
        <dbReference type="Proteomes" id="UP000316292"/>
    </source>
</evidence>
<dbReference type="EMBL" id="VBOR01000058">
    <property type="protein sequence ID" value="TMQ49310.1"/>
    <property type="molecule type" value="Genomic_DNA"/>
</dbReference>
<sequence>MCTGIRSRTLAPALAALALLFVASTSHAQGLKLISLLVPPDVRPGSWISYQVNVVFKNRPPKRVMQRLAVVSREGIADEAGAWLELKTVENGRLRLERGFFAPPEHEPAHGDPHAGAPKLTLARYQRLMSDGRLFEYPVGDEGSPLADDDISAMDLIEFAGSTTTESLASDTVRVGPRVFSCAVERVRRYGKQDWQGNDTTYVNRAVMTRTDWWSPGVPVTGYARSIIEVSTERVPVQAAGNADSAPRAPAESIRIPYGIPPFALAPPGAPAPPAPAALGAAGGQGFFFRADIILLGMGNDAVPEITQAPEPAPEGITPRQRIIIK</sequence>
<dbReference type="AlphaFoldDB" id="A0A538SD54"/>
<evidence type="ECO:0000313" key="3">
    <source>
        <dbReference type="EMBL" id="TMQ49310.1"/>
    </source>
</evidence>
<comment type="caution">
    <text evidence="3">The sequence shown here is derived from an EMBL/GenBank/DDBJ whole genome shotgun (WGS) entry which is preliminary data.</text>
</comment>
<reference evidence="3 4" key="1">
    <citation type="journal article" date="2019" name="Nat. Microbiol.">
        <title>Mediterranean grassland soil C-N compound turnover is dependent on rainfall and depth, and is mediated by genomically divergent microorganisms.</title>
        <authorList>
            <person name="Diamond S."/>
            <person name="Andeer P.F."/>
            <person name="Li Z."/>
            <person name="Crits-Christoph A."/>
            <person name="Burstein D."/>
            <person name="Anantharaman K."/>
            <person name="Lane K.R."/>
            <person name="Thomas B.C."/>
            <person name="Pan C."/>
            <person name="Northen T.R."/>
            <person name="Banfield J.F."/>
        </authorList>
    </citation>
    <scope>NUCLEOTIDE SEQUENCE [LARGE SCALE GENOMIC DNA]</scope>
    <source>
        <strain evidence="3">WS_1</strain>
    </source>
</reference>
<organism evidence="3 4">
    <name type="scientific">Eiseniibacteriota bacterium</name>
    <dbReference type="NCBI Taxonomy" id="2212470"/>
    <lineage>
        <taxon>Bacteria</taxon>
        <taxon>Candidatus Eiseniibacteriota</taxon>
    </lineage>
</organism>
<accession>A0A538SD54</accession>
<feature type="region of interest" description="Disordered" evidence="1">
    <location>
        <begin position="307"/>
        <end position="326"/>
    </location>
</feature>
<keyword evidence="2" id="KW-0732">Signal</keyword>
<dbReference type="Proteomes" id="UP000316292">
    <property type="component" value="Unassembled WGS sequence"/>
</dbReference>
<name>A0A538SD54_UNCEI</name>
<feature type="signal peptide" evidence="2">
    <location>
        <begin position="1"/>
        <end position="28"/>
    </location>
</feature>
<evidence type="ECO:0008006" key="5">
    <source>
        <dbReference type="Google" id="ProtNLM"/>
    </source>
</evidence>
<protein>
    <recommendedName>
        <fullName evidence="5">DUF3108 domain-containing protein</fullName>
    </recommendedName>
</protein>
<evidence type="ECO:0000256" key="2">
    <source>
        <dbReference type="SAM" id="SignalP"/>
    </source>
</evidence>
<evidence type="ECO:0000256" key="1">
    <source>
        <dbReference type="SAM" id="MobiDB-lite"/>
    </source>
</evidence>
<feature type="chain" id="PRO_5021971214" description="DUF3108 domain-containing protein" evidence="2">
    <location>
        <begin position="29"/>
        <end position="326"/>
    </location>
</feature>
<proteinExistence type="predicted"/>
<gene>
    <name evidence="3" type="ORF">E6K71_05150</name>
</gene>